<dbReference type="Gene3D" id="2.30.110.10">
    <property type="entry name" value="Electron Transport, Fmn-binding Protein, Chain A"/>
    <property type="match status" value="1"/>
</dbReference>
<dbReference type="EC" id="1.4.3.5" evidence="7"/>
<dbReference type="GO" id="GO:0004733">
    <property type="term" value="F:pyridoxamine phosphate oxidase activity"/>
    <property type="evidence" value="ECO:0007669"/>
    <property type="project" value="UniProtKB-EC"/>
</dbReference>
<dbReference type="NCBIfam" id="NF004231">
    <property type="entry name" value="PRK05679.1"/>
    <property type="match status" value="1"/>
</dbReference>
<evidence type="ECO:0000256" key="11">
    <source>
        <dbReference type="ARBA" id="ARBA00023096"/>
    </source>
</evidence>
<evidence type="ECO:0000256" key="6">
    <source>
        <dbReference type="ARBA" id="ARBA00011738"/>
    </source>
</evidence>
<comment type="similarity">
    <text evidence="5">Belongs to the pyridoxamine 5'-phosphate oxidase family.</text>
</comment>
<dbReference type="Pfam" id="PF01243">
    <property type="entry name" value="PNPOx_N"/>
    <property type="match status" value="1"/>
</dbReference>
<evidence type="ECO:0000256" key="4">
    <source>
        <dbReference type="ARBA" id="ARBA00005037"/>
    </source>
</evidence>
<organism evidence="14 15">
    <name type="scientific">Gryllus longicercus</name>
    <dbReference type="NCBI Taxonomy" id="2509291"/>
    <lineage>
        <taxon>Eukaryota</taxon>
        <taxon>Metazoa</taxon>
        <taxon>Ecdysozoa</taxon>
        <taxon>Arthropoda</taxon>
        <taxon>Hexapoda</taxon>
        <taxon>Insecta</taxon>
        <taxon>Pterygota</taxon>
        <taxon>Neoptera</taxon>
        <taxon>Polyneoptera</taxon>
        <taxon>Orthoptera</taxon>
        <taxon>Ensifera</taxon>
        <taxon>Gryllidea</taxon>
        <taxon>Grylloidea</taxon>
        <taxon>Gryllidae</taxon>
        <taxon>Gryllinae</taxon>
        <taxon>Gryllus</taxon>
    </lineage>
</organism>
<gene>
    <name evidence="14" type="ORF">R5R35_001044</name>
</gene>
<evidence type="ECO:0000256" key="1">
    <source>
        <dbReference type="ARBA" id="ARBA00001917"/>
    </source>
</evidence>
<evidence type="ECO:0000256" key="7">
    <source>
        <dbReference type="ARBA" id="ARBA00012801"/>
    </source>
</evidence>
<dbReference type="FunFam" id="2.30.110.10:FF:000005">
    <property type="entry name" value="NAD(P)H-hydrate epimerase"/>
    <property type="match status" value="1"/>
</dbReference>
<evidence type="ECO:0000313" key="15">
    <source>
        <dbReference type="Proteomes" id="UP001378592"/>
    </source>
</evidence>
<protein>
    <recommendedName>
        <fullName evidence="7">pyridoxal 5'-phosphate synthase</fullName>
        <ecNumber evidence="7">1.4.3.5</ecNumber>
    </recommendedName>
</protein>
<keyword evidence="11" id="KW-0664">Pyridoxine biosynthesis</keyword>
<dbReference type="Pfam" id="PF10590">
    <property type="entry name" value="PNP_phzG_C"/>
    <property type="match status" value="1"/>
</dbReference>
<evidence type="ECO:0000256" key="9">
    <source>
        <dbReference type="ARBA" id="ARBA00022643"/>
    </source>
</evidence>
<dbReference type="InterPro" id="IPR019576">
    <property type="entry name" value="Pyridoxamine_oxidase_dimer_C"/>
</dbReference>
<feature type="domain" description="Pyridoxamine 5'-phosphate oxidase N-terminal" evidence="12">
    <location>
        <begin position="52"/>
        <end position="168"/>
    </location>
</feature>
<dbReference type="GO" id="GO:0008615">
    <property type="term" value="P:pyridoxine biosynthetic process"/>
    <property type="evidence" value="ECO:0007669"/>
    <property type="project" value="UniProtKB-KW"/>
</dbReference>
<dbReference type="NCBIfam" id="TIGR00558">
    <property type="entry name" value="pdxH"/>
    <property type="match status" value="1"/>
</dbReference>
<evidence type="ECO:0000256" key="2">
    <source>
        <dbReference type="ARBA" id="ARBA00003691"/>
    </source>
</evidence>
<evidence type="ECO:0000256" key="3">
    <source>
        <dbReference type="ARBA" id="ARBA00004738"/>
    </source>
</evidence>
<comment type="caution">
    <text evidence="14">The sequence shown here is derived from an EMBL/GenBank/DDBJ whole genome shotgun (WGS) entry which is preliminary data.</text>
</comment>
<evidence type="ECO:0000256" key="8">
    <source>
        <dbReference type="ARBA" id="ARBA00022630"/>
    </source>
</evidence>
<dbReference type="HAMAP" id="MF_01629">
    <property type="entry name" value="PdxH"/>
    <property type="match status" value="1"/>
</dbReference>
<comment type="cofactor">
    <cofactor evidence="1">
        <name>FMN</name>
        <dbReference type="ChEBI" id="CHEBI:58210"/>
    </cofactor>
</comment>
<evidence type="ECO:0000256" key="10">
    <source>
        <dbReference type="ARBA" id="ARBA00023002"/>
    </source>
</evidence>
<dbReference type="PIRSF" id="PIRSF000190">
    <property type="entry name" value="Pyd_amn-ph_oxd"/>
    <property type="match status" value="1"/>
</dbReference>
<feature type="domain" description="Pyridoxine 5'-phosphate oxidase dimerisation C-terminal" evidence="13">
    <location>
        <begin position="182"/>
        <end position="236"/>
    </location>
</feature>
<dbReference type="InterPro" id="IPR011576">
    <property type="entry name" value="Pyridox_Oxase_N"/>
</dbReference>
<name>A0AAN9VH17_9ORTH</name>
<dbReference type="InterPro" id="IPR012349">
    <property type="entry name" value="Split_barrel_FMN-bd"/>
</dbReference>
<dbReference type="SUPFAM" id="SSF50475">
    <property type="entry name" value="FMN-binding split barrel"/>
    <property type="match status" value="1"/>
</dbReference>
<comment type="function">
    <text evidence="2">Catalyzes the oxidation of either pyridoxine 5'-phosphate (PNP) or pyridoxamine 5'-phosphate (PMP) into pyridoxal 5'-phosphate (PLP).</text>
</comment>
<keyword evidence="9" id="KW-0288">FMN</keyword>
<evidence type="ECO:0000259" key="12">
    <source>
        <dbReference type="Pfam" id="PF01243"/>
    </source>
</evidence>
<reference evidence="14 15" key="1">
    <citation type="submission" date="2024-03" db="EMBL/GenBank/DDBJ databases">
        <title>The genome assembly and annotation of the cricket Gryllus longicercus Weissman &amp; Gray.</title>
        <authorList>
            <person name="Szrajer S."/>
            <person name="Gray D."/>
            <person name="Ylla G."/>
        </authorList>
    </citation>
    <scope>NUCLEOTIDE SEQUENCE [LARGE SCALE GENOMIC DNA]</scope>
    <source>
        <strain evidence="14">DAG 2021-001</strain>
        <tissue evidence="14">Whole body minus gut</tissue>
    </source>
</reference>
<keyword evidence="8" id="KW-0285">Flavoprotein</keyword>
<dbReference type="Proteomes" id="UP001378592">
    <property type="component" value="Unassembled WGS sequence"/>
</dbReference>
<comment type="pathway">
    <text evidence="4">Cofactor metabolism; pyridoxal 5'-phosphate salvage; pyridoxal 5'-phosphate from pyridoxine 5'-phosphate: step 1/1.</text>
</comment>
<keyword evidence="10" id="KW-0560">Oxidoreductase</keyword>
<dbReference type="InterPro" id="IPR019740">
    <property type="entry name" value="Pyridox_Oxase_CS"/>
</dbReference>
<evidence type="ECO:0000256" key="5">
    <source>
        <dbReference type="ARBA" id="ARBA00007301"/>
    </source>
</evidence>
<evidence type="ECO:0000313" key="14">
    <source>
        <dbReference type="EMBL" id="KAK7790240.1"/>
    </source>
</evidence>
<accession>A0AAN9VH17</accession>
<dbReference type="GO" id="GO:0010181">
    <property type="term" value="F:FMN binding"/>
    <property type="evidence" value="ECO:0007669"/>
    <property type="project" value="InterPro"/>
</dbReference>
<sequence>MSSSAYVDVGEMRKKYKDHSDAFTENDLEAKEPIGQFKSWFDHACKNAGEYEANAMILSTASKDGTPSCRPVLLKGFGPEGFMFFTNYQSRKARDLDENPKAALTFFWNTLQRVIRVEGSVEKVPSSVSEKYFHSRPRPSQIGACASNQSEVIAGRAVLIGKANELNTQYPEGTDIPCPHFWGGYLVVPHSVEFWQGQSDRLHDRIKFRQKKPGEEPDGNILHAGEGNWVFERLAP</sequence>
<dbReference type="AlphaFoldDB" id="A0AAN9VH17"/>
<dbReference type="PANTHER" id="PTHR10851:SF0">
    <property type="entry name" value="PYRIDOXINE-5'-PHOSPHATE OXIDASE"/>
    <property type="match status" value="1"/>
</dbReference>
<dbReference type="PANTHER" id="PTHR10851">
    <property type="entry name" value="PYRIDOXINE-5-PHOSPHATE OXIDASE"/>
    <property type="match status" value="1"/>
</dbReference>
<comment type="pathway">
    <text evidence="3">Cofactor metabolism; pyridoxal 5'-phosphate salvage; pyridoxal 5'-phosphate from pyridoxamine 5'-phosphate: step 1/1.</text>
</comment>
<keyword evidence="15" id="KW-1185">Reference proteome</keyword>
<evidence type="ECO:0000259" key="13">
    <source>
        <dbReference type="Pfam" id="PF10590"/>
    </source>
</evidence>
<comment type="subunit">
    <text evidence="6">Homodimer.</text>
</comment>
<dbReference type="PROSITE" id="PS01064">
    <property type="entry name" value="PYRIDOX_OXIDASE"/>
    <property type="match status" value="1"/>
</dbReference>
<proteinExistence type="inferred from homology"/>
<dbReference type="InterPro" id="IPR000659">
    <property type="entry name" value="Pyridox_Oxase"/>
</dbReference>
<dbReference type="EMBL" id="JAZDUA010000650">
    <property type="protein sequence ID" value="KAK7790240.1"/>
    <property type="molecule type" value="Genomic_DNA"/>
</dbReference>